<evidence type="ECO:0000256" key="6">
    <source>
        <dbReference type="ARBA" id="ARBA00022723"/>
    </source>
</evidence>
<keyword evidence="10" id="KW-0411">Iron-sulfur</keyword>
<evidence type="ECO:0000313" key="15">
    <source>
        <dbReference type="EMBL" id="MBC5786832.1"/>
    </source>
</evidence>
<dbReference type="NCBIfam" id="TIGR01084">
    <property type="entry name" value="mutY"/>
    <property type="match status" value="1"/>
</dbReference>
<dbReference type="Pfam" id="PF00730">
    <property type="entry name" value="HhH-GPD"/>
    <property type="match status" value="1"/>
</dbReference>
<evidence type="ECO:0000256" key="7">
    <source>
        <dbReference type="ARBA" id="ARBA00022763"/>
    </source>
</evidence>
<evidence type="ECO:0000256" key="8">
    <source>
        <dbReference type="ARBA" id="ARBA00022801"/>
    </source>
</evidence>
<dbReference type="SUPFAM" id="SSF48150">
    <property type="entry name" value="DNA-glycosylase"/>
    <property type="match status" value="1"/>
</dbReference>
<dbReference type="SUPFAM" id="SSF55811">
    <property type="entry name" value="Nudix"/>
    <property type="match status" value="1"/>
</dbReference>
<evidence type="ECO:0000256" key="4">
    <source>
        <dbReference type="ARBA" id="ARBA00022023"/>
    </source>
</evidence>
<evidence type="ECO:0000256" key="10">
    <source>
        <dbReference type="ARBA" id="ARBA00023014"/>
    </source>
</evidence>
<feature type="domain" description="HhH-GPD" evidence="14">
    <location>
        <begin position="37"/>
        <end position="188"/>
    </location>
</feature>
<comment type="cofactor">
    <cofactor evidence="13">
        <name>[4Fe-4S] cluster</name>
        <dbReference type="ChEBI" id="CHEBI:49883"/>
    </cofactor>
    <text evidence="13">Binds 1 [4Fe-4S] cluster.</text>
</comment>
<dbReference type="EC" id="3.2.2.31" evidence="3 13"/>
<dbReference type="CDD" id="cd00056">
    <property type="entry name" value="ENDO3c"/>
    <property type="match status" value="1"/>
</dbReference>
<evidence type="ECO:0000256" key="5">
    <source>
        <dbReference type="ARBA" id="ARBA00022485"/>
    </source>
</evidence>
<dbReference type="SMART" id="SM00478">
    <property type="entry name" value="ENDO3c"/>
    <property type="match status" value="1"/>
</dbReference>
<dbReference type="InterPro" id="IPR004036">
    <property type="entry name" value="Endonuclease-III-like_CS2"/>
</dbReference>
<dbReference type="InterPro" id="IPR015797">
    <property type="entry name" value="NUDIX_hydrolase-like_dom_sf"/>
</dbReference>
<evidence type="ECO:0000256" key="11">
    <source>
        <dbReference type="ARBA" id="ARBA00023204"/>
    </source>
</evidence>
<keyword evidence="9 13" id="KW-0408">Iron</keyword>
<evidence type="ECO:0000256" key="1">
    <source>
        <dbReference type="ARBA" id="ARBA00000843"/>
    </source>
</evidence>
<dbReference type="InterPro" id="IPR023170">
    <property type="entry name" value="HhH_base_excis_C"/>
</dbReference>
<dbReference type="Gene3D" id="1.10.340.30">
    <property type="entry name" value="Hypothetical protein, domain 2"/>
    <property type="match status" value="1"/>
</dbReference>
<accession>A0ABR7INX8</accession>
<dbReference type="InterPro" id="IPR044298">
    <property type="entry name" value="MIG/MutY"/>
</dbReference>
<dbReference type="InterPro" id="IPR011257">
    <property type="entry name" value="DNA_glycosylase"/>
</dbReference>
<evidence type="ECO:0000256" key="12">
    <source>
        <dbReference type="ARBA" id="ARBA00023295"/>
    </source>
</evidence>
<organism evidence="15 16">
    <name type="scientific">Clostridium facile</name>
    <dbReference type="NCBI Taxonomy" id="2763035"/>
    <lineage>
        <taxon>Bacteria</taxon>
        <taxon>Bacillati</taxon>
        <taxon>Bacillota</taxon>
        <taxon>Clostridia</taxon>
        <taxon>Eubacteriales</taxon>
        <taxon>Clostridiaceae</taxon>
        <taxon>Clostridium</taxon>
    </lineage>
</organism>
<evidence type="ECO:0000256" key="3">
    <source>
        <dbReference type="ARBA" id="ARBA00012045"/>
    </source>
</evidence>
<dbReference type="PANTHER" id="PTHR42944:SF1">
    <property type="entry name" value="ADENINE DNA GLYCOSYLASE"/>
    <property type="match status" value="1"/>
</dbReference>
<comment type="caution">
    <text evidence="15">The sequence shown here is derived from an EMBL/GenBank/DDBJ whole genome shotgun (WGS) entry which is preliminary data.</text>
</comment>
<keyword evidence="11" id="KW-0234">DNA repair</keyword>
<reference evidence="15 16" key="1">
    <citation type="submission" date="2020-08" db="EMBL/GenBank/DDBJ databases">
        <title>Genome public.</title>
        <authorList>
            <person name="Liu C."/>
            <person name="Sun Q."/>
        </authorList>
    </citation>
    <scope>NUCLEOTIDE SEQUENCE [LARGE SCALE GENOMIC DNA]</scope>
    <source>
        <strain evidence="15 16">NSJ-27</strain>
    </source>
</reference>
<dbReference type="EMBL" id="JACOQK010000001">
    <property type="protein sequence ID" value="MBC5786832.1"/>
    <property type="molecule type" value="Genomic_DNA"/>
</dbReference>
<dbReference type="InterPro" id="IPR003265">
    <property type="entry name" value="HhH-GPD_domain"/>
</dbReference>
<dbReference type="Pfam" id="PF14815">
    <property type="entry name" value="NUDIX_4"/>
    <property type="match status" value="1"/>
</dbReference>
<evidence type="ECO:0000256" key="13">
    <source>
        <dbReference type="RuleBase" id="RU365096"/>
    </source>
</evidence>
<proteinExistence type="inferred from homology"/>
<keyword evidence="5" id="KW-0004">4Fe-4S</keyword>
<dbReference type="InterPro" id="IPR005760">
    <property type="entry name" value="A/G_AdeGlyc_MutY"/>
</dbReference>
<dbReference type="PROSITE" id="PS01155">
    <property type="entry name" value="ENDONUCLEASE_III_2"/>
    <property type="match status" value="1"/>
</dbReference>
<keyword evidence="8" id="KW-0378">Hydrolase</keyword>
<evidence type="ECO:0000256" key="2">
    <source>
        <dbReference type="ARBA" id="ARBA00008343"/>
    </source>
</evidence>
<sequence>MLQQLPSLLLSWYDQQARILPWREQPTPYRVWISEIMLQQTRVEAVKPYFERFVTTLPTIADLANVDDQLLLKLWEGLGYYNRARNLKRAAKFVVKEYGGELPADYQALLMLPGIGAYTAGAIASIAFHIRRPAVDGNVLRVISRILAKKDDITLPKVKENVEEMITKILPEQRVGDFNQSLMELGATVCLPNGEPLCQTCPVQAICQGYQQGIAPELPIKTKKADRKIQDKTILLLLCNGKVAIRQRENKGLLAGLWEFPSIDEKRNKTQLERELIQQGYLVSSIHPVGKSKHIFSHIEWRMNGYLVRLNYPVPEFTWVTEEELQEQYPLPTAFKFYQQALEEDIQTSLFQ</sequence>
<dbReference type="Gene3D" id="3.90.79.10">
    <property type="entry name" value="Nucleoside Triphosphate Pyrophosphohydrolase"/>
    <property type="match status" value="1"/>
</dbReference>
<evidence type="ECO:0000259" key="14">
    <source>
        <dbReference type="SMART" id="SM00478"/>
    </source>
</evidence>
<keyword evidence="7 13" id="KW-0227">DNA damage</keyword>
<protein>
    <recommendedName>
        <fullName evidence="4 13">Adenine DNA glycosylase</fullName>
        <ecNumber evidence="3 13">3.2.2.31</ecNumber>
    </recommendedName>
</protein>
<dbReference type="InterPro" id="IPR029119">
    <property type="entry name" value="MutY_C"/>
</dbReference>
<keyword evidence="16" id="KW-1185">Reference proteome</keyword>
<dbReference type="Proteomes" id="UP000649151">
    <property type="component" value="Unassembled WGS sequence"/>
</dbReference>
<name>A0ABR7INX8_9CLOT</name>
<keyword evidence="12 13" id="KW-0326">Glycosidase</keyword>
<dbReference type="PANTHER" id="PTHR42944">
    <property type="entry name" value="ADENINE DNA GLYCOSYLASE"/>
    <property type="match status" value="1"/>
</dbReference>
<gene>
    <name evidence="15" type="primary">mutY</name>
    <name evidence="15" type="ORF">H8Z77_02195</name>
</gene>
<evidence type="ECO:0000313" key="16">
    <source>
        <dbReference type="Proteomes" id="UP000649151"/>
    </source>
</evidence>
<comment type="similarity">
    <text evidence="2 13">Belongs to the Nth/MutY family.</text>
</comment>
<dbReference type="CDD" id="cd03431">
    <property type="entry name" value="NUDIX_DNA_Glycosylase_C-MutY"/>
    <property type="match status" value="1"/>
</dbReference>
<evidence type="ECO:0000256" key="9">
    <source>
        <dbReference type="ARBA" id="ARBA00023004"/>
    </source>
</evidence>
<comment type="catalytic activity">
    <reaction evidence="1 13">
        <text>Hydrolyzes free adenine bases from 7,8-dihydro-8-oxoguanine:adenine mismatched double-stranded DNA, leaving an apurinic site.</text>
        <dbReference type="EC" id="3.2.2.31"/>
    </reaction>
</comment>
<dbReference type="Gene3D" id="1.10.1670.10">
    <property type="entry name" value="Helix-hairpin-Helix base-excision DNA repair enzymes (C-terminal)"/>
    <property type="match status" value="1"/>
</dbReference>
<keyword evidence="6" id="KW-0479">Metal-binding</keyword>
<comment type="function">
    <text evidence="13">Adenine glycosylase active on G-A mispairs.</text>
</comment>